<evidence type="ECO:0008006" key="3">
    <source>
        <dbReference type="Google" id="ProtNLM"/>
    </source>
</evidence>
<evidence type="ECO:0000313" key="2">
    <source>
        <dbReference type="Proteomes" id="UP001151234"/>
    </source>
</evidence>
<accession>A0A9X3ZIK4</accession>
<organism evidence="1 2">
    <name type="scientific">Hoeflea prorocentri</name>
    <dbReference type="NCBI Taxonomy" id="1922333"/>
    <lineage>
        <taxon>Bacteria</taxon>
        <taxon>Pseudomonadati</taxon>
        <taxon>Pseudomonadota</taxon>
        <taxon>Alphaproteobacteria</taxon>
        <taxon>Hyphomicrobiales</taxon>
        <taxon>Rhizobiaceae</taxon>
        <taxon>Hoeflea</taxon>
    </lineage>
</organism>
<reference evidence="1" key="1">
    <citation type="submission" date="2022-11" db="EMBL/GenBank/DDBJ databases">
        <title>Draft genome sequence of Hoeflea poritis E7-10 and Hoeflea prorocentri PM5-8, separated from scleractinian coral Porites lutea and marine dinoflagellate.</title>
        <authorList>
            <person name="Zhang G."/>
            <person name="Wei Q."/>
            <person name="Cai L."/>
        </authorList>
    </citation>
    <scope>NUCLEOTIDE SEQUENCE</scope>
    <source>
        <strain evidence="1">PM5-8</strain>
    </source>
</reference>
<keyword evidence="2" id="KW-1185">Reference proteome</keyword>
<gene>
    <name evidence="1" type="ORF">OQ273_14205</name>
</gene>
<dbReference type="AlphaFoldDB" id="A0A9X3ZIK4"/>
<dbReference type="Proteomes" id="UP001151234">
    <property type="component" value="Unassembled WGS sequence"/>
</dbReference>
<name>A0A9X3ZIK4_9HYPH</name>
<proteinExistence type="predicted"/>
<dbReference type="EMBL" id="JAPJZI010000001">
    <property type="protein sequence ID" value="MDA5399731.1"/>
    <property type="molecule type" value="Genomic_DNA"/>
</dbReference>
<comment type="caution">
    <text evidence="1">The sequence shown here is derived from an EMBL/GenBank/DDBJ whole genome shotgun (WGS) entry which is preliminary data.</text>
</comment>
<evidence type="ECO:0000313" key="1">
    <source>
        <dbReference type="EMBL" id="MDA5399731.1"/>
    </source>
</evidence>
<sequence>MAWTAPKGFRTCSVEKPARPGSVTAIALAAFLAAPMMSPAASQELSKKSLGGYPLCEASAALAADCPEAKGETCLLVADNEIRDKLFLFSVDGKDGRLSERREVPINTKKKDRVSDIEAMALLNSGEILVYGSHSRNRRCELKTKRQRILSGKLEPAGFDARRVSEARSRKMTCNRLFGVKRGKAAGNMKMLCDALHVAEQDADKAAKLGKEAAARACNEIDDFNLEGAVVLGGKSQDIWVGLRAPLANAEGDAFLMRQTSPNGFAFDAVVRLDLDKAGIREIAADKTHVWIISGPSNDGGEKHSLWRFPKKRLAAKSVSDGELRIRPKRLSVDLPTSAEGLVVTAGKAYVLMDGAEPKGSSSSCNRNSVYNVYSLKQF</sequence>
<protein>
    <recommendedName>
        <fullName evidence="3">DUF3616 domain-containing protein</fullName>
    </recommendedName>
</protein>
<dbReference type="RefSeq" id="WP_267991152.1">
    <property type="nucleotide sequence ID" value="NZ_JAPJZI010000001.1"/>
</dbReference>